<evidence type="ECO:0000256" key="2">
    <source>
        <dbReference type="PROSITE-ProRule" id="PRU00169"/>
    </source>
</evidence>
<comment type="caution">
    <text evidence="5">The sequence shown here is derived from an EMBL/GenBank/DDBJ whole genome shotgun (WGS) entry which is preliminary data.</text>
</comment>
<dbReference type="Gene3D" id="2.40.50.1020">
    <property type="entry name" value="LytTr DNA-binding domain"/>
    <property type="match status" value="1"/>
</dbReference>
<feature type="domain" description="HTH LytTR-type" evidence="4">
    <location>
        <begin position="146"/>
        <end position="251"/>
    </location>
</feature>
<dbReference type="InterPro" id="IPR046947">
    <property type="entry name" value="LytR-like"/>
</dbReference>
<dbReference type="Gene3D" id="3.40.50.2300">
    <property type="match status" value="1"/>
</dbReference>
<evidence type="ECO:0000313" key="6">
    <source>
        <dbReference type="Proteomes" id="UP000256561"/>
    </source>
</evidence>
<reference evidence="6" key="1">
    <citation type="submission" date="2018-08" db="EMBL/GenBank/DDBJ databases">
        <authorList>
            <person name="Zhang J."/>
            <person name="Du Z.-J."/>
        </authorList>
    </citation>
    <scope>NUCLEOTIDE SEQUENCE [LARGE SCALE GENOMIC DNA]</scope>
    <source>
        <strain evidence="6">KCTC 52655</strain>
    </source>
</reference>
<dbReference type="Proteomes" id="UP000256561">
    <property type="component" value="Unassembled WGS sequence"/>
</dbReference>
<feature type="modified residue" description="4-aspartylphosphate" evidence="2">
    <location>
        <position position="54"/>
    </location>
</feature>
<dbReference type="PANTHER" id="PTHR37299:SF1">
    <property type="entry name" value="STAGE 0 SPORULATION PROTEIN A HOMOLOG"/>
    <property type="match status" value="1"/>
</dbReference>
<evidence type="ECO:0000256" key="1">
    <source>
        <dbReference type="ARBA" id="ARBA00023012"/>
    </source>
</evidence>
<dbReference type="SMART" id="SM00850">
    <property type="entry name" value="LytTR"/>
    <property type="match status" value="1"/>
</dbReference>
<organism evidence="5 6">
    <name type="scientific">Alteromonas aestuariivivens</name>
    <dbReference type="NCBI Taxonomy" id="1938339"/>
    <lineage>
        <taxon>Bacteria</taxon>
        <taxon>Pseudomonadati</taxon>
        <taxon>Pseudomonadota</taxon>
        <taxon>Gammaproteobacteria</taxon>
        <taxon>Alteromonadales</taxon>
        <taxon>Alteromonadaceae</taxon>
        <taxon>Alteromonas/Salinimonas group</taxon>
        <taxon>Alteromonas</taxon>
    </lineage>
</organism>
<dbReference type="SUPFAM" id="SSF52172">
    <property type="entry name" value="CheY-like"/>
    <property type="match status" value="1"/>
</dbReference>
<dbReference type="GO" id="GO:0000156">
    <property type="term" value="F:phosphorelay response regulator activity"/>
    <property type="evidence" value="ECO:0007669"/>
    <property type="project" value="InterPro"/>
</dbReference>
<proteinExistence type="predicted"/>
<dbReference type="PANTHER" id="PTHR37299">
    <property type="entry name" value="TRANSCRIPTIONAL REGULATOR-RELATED"/>
    <property type="match status" value="1"/>
</dbReference>
<name>A0A3D8MEB2_9ALTE</name>
<gene>
    <name evidence="5" type="ORF">DXV75_00355</name>
</gene>
<protein>
    <submittedName>
        <fullName evidence="5">DNA-binding response regulator</fullName>
    </submittedName>
</protein>
<dbReference type="PROSITE" id="PS50110">
    <property type="entry name" value="RESPONSE_REGULATORY"/>
    <property type="match status" value="1"/>
</dbReference>
<accession>A0A3D8MEB2</accession>
<dbReference type="Pfam" id="PF00072">
    <property type="entry name" value="Response_reg"/>
    <property type="match status" value="1"/>
</dbReference>
<keyword evidence="6" id="KW-1185">Reference proteome</keyword>
<dbReference type="EMBL" id="QRHA01000001">
    <property type="protein sequence ID" value="RDV28956.1"/>
    <property type="molecule type" value="Genomic_DNA"/>
</dbReference>
<keyword evidence="2" id="KW-0597">Phosphoprotein</keyword>
<dbReference type="SMART" id="SM00448">
    <property type="entry name" value="REC"/>
    <property type="match status" value="1"/>
</dbReference>
<dbReference type="OrthoDB" id="236568at2"/>
<evidence type="ECO:0000313" key="5">
    <source>
        <dbReference type="EMBL" id="RDV28956.1"/>
    </source>
</evidence>
<dbReference type="GO" id="GO:0003677">
    <property type="term" value="F:DNA binding"/>
    <property type="evidence" value="ECO:0007669"/>
    <property type="project" value="UniProtKB-KW"/>
</dbReference>
<keyword evidence="1" id="KW-0902">Two-component regulatory system</keyword>
<dbReference type="PROSITE" id="PS50930">
    <property type="entry name" value="HTH_LYTTR"/>
    <property type="match status" value="1"/>
</dbReference>
<sequence>MIKVLVADDECLARQAITIPLGRRPDVGVVYEAASGIRALELAEAHSPDVVFLDIQMPGLSGIEIASRLQGKAAIVFVTAYQEFAVSAFELGVADYLLKPVSEIRLYGALDKALKTYPPGNAYWPQQPRHGAESQSGGSMAYKTRLVIKEPGRIRLVDVNDISYIVGAGNYAEVHLLDGSAILHRETMTSLEHQLDPVVFVRIHRSSIVRCGHIAELRPTNNGDYAVLLKQGQALTLSRRNKHKLAFLLGDH</sequence>
<dbReference type="InterPro" id="IPR001789">
    <property type="entry name" value="Sig_transdc_resp-reg_receiver"/>
</dbReference>
<feature type="domain" description="Response regulatory" evidence="3">
    <location>
        <begin position="3"/>
        <end position="114"/>
    </location>
</feature>
<evidence type="ECO:0000259" key="3">
    <source>
        <dbReference type="PROSITE" id="PS50110"/>
    </source>
</evidence>
<dbReference type="InterPro" id="IPR007492">
    <property type="entry name" value="LytTR_DNA-bd_dom"/>
</dbReference>
<dbReference type="AlphaFoldDB" id="A0A3D8MEB2"/>
<evidence type="ECO:0000259" key="4">
    <source>
        <dbReference type="PROSITE" id="PS50930"/>
    </source>
</evidence>
<dbReference type="InterPro" id="IPR011006">
    <property type="entry name" value="CheY-like_superfamily"/>
</dbReference>
<dbReference type="RefSeq" id="WP_115591247.1">
    <property type="nucleotide sequence ID" value="NZ_QRHA01000001.1"/>
</dbReference>
<dbReference type="Pfam" id="PF04397">
    <property type="entry name" value="LytTR"/>
    <property type="match status" value="1"/>
</dbReference>
<keyword evidence="5" id="KW-0238">DNA-binding</keyword>